<dbReference type="InterPro" id="IPR016181">
    <property type="entry name" value="Acyl_CoA_acyltransferase"/>
</dbReference>
<name>A0A222P6R1_9GAMM</name>
<dbReference type="GO" id="GO:0016747">
    <property type="term" value="F:acyltransferase activity, transferring groups other than amino-acyl groups"/>
    <property type="evidence" value="ECO:0007669"/>
    <property type="project" value="InterPro"/>
</dbReference>
<dbReference type="KEGG" id="lcd:clem_14700"/>
<dbReference type="Gene3D" id="3.30.460.10">
    <property type="entry name" value="Beta Polymerase, domain 2"/>
    <property type="match status" value="1"/>
</dbReference>
<dbReference type="EMBL" id="CP016397">
    <property type="protein sequence ID" value="ASQ47465.1"/>
    <property type="molecule type" value="Genomic_DNA"/>
</dbReference>
<gene>
    <name evidence="2" type="ORF">clem_14700</name>
</gene>
<keyword evidence="3" id="KW-1185">Reference proteome</keyword>
<dbReference type="CDD" id="cd04301">
    <property type="entry name" value="NAT_SF"/>
    <property type="match status" value="1"/>
</dbReference>
<dbReference type="PANTHER" id="PTHR34822:SF1">
    <property type="entry name" value="GRPB FAMILY PROTEIN"/>
    <property type="match status" value="1"/>
</dbReference>
<keyword evidence="2" id="KW-0418">Kinase</keyword>
<dbReference type="Pfam" id="PF00583">
    <property type="entry name" value="Acetyltransf_1"/>
    <property type="match status" value="1"/>
</dbReference>
<dbReference type="PANTHER" id="PTHR34822">
    <property type="entry name" value="GRPB DOMAIN PROTEIN (AFU_ORTHOLOGUE AFUA_1G01530)"/>
    <property type="match status" value="1"/>
</dbReference>
<dbReference type="InterPro" id="IPR000182">
    <property type="entry name" value="GNAT_dom"/>
</dbReference>
<dbReference type="SUPFAM" id="SSF81301">
    <property type="entry name" value="Nucleotidyltransferase"/>
    <property type="match status" value="1"/>
</dbReference>
<evidence type="ECO:0000313" key="3">
    <source>
        <dbReference type="Proteomes" id="UP000201728"/>
    </source>
</evidence>
<dbReference type="SUPFAM" id="SSF55729">
    <property type="entry name" value="Acyl-CoA N-acyltransferases (Nat)"/>
    <property type="match status" value="1"/>
</dbReference>
<reference evidence="3" key="1">
    <citation type="submission" date="2016-07" db="EMBL/GenBank/DDBJ databases">
        <authorList>
            <person name="Florea S."/>
            <person name="Webb J.S."/>
            <person name="Jaromczyk J."/>
            <person name="Schardl C.L."/>
        </authorList>
    </citation>
    <scope>NUCLEOTIDE SEQUENCE [LARGE SCALE GENOMIC DNA]</scope>
    <source>
        <strain evidence="3">CDC-D5610</strain>
    </source>
</reference>
<dbReference type="InterPro" id="IPR007344">
    <property type="entry name" value="GrpB/CoaE"/>
</dbReference>
<evidence type="ECO:0000259" key="1">
    <source>
        <dbReference type="PROSITE" id="PS51186"/>
    </source>
</evidence>
<accession>A0A222P6R1</accession>
<keyword evidence="2" id="KW-0808">Transferase</keyword>
<dbReference type="AlphaFoldDB" id="A0A222P6R1"/>
<evidence type="ECO:0000313" key="2">
    <source>
        <dbReference type="EMBL" id="ASQ47465.1"/>
    </source>
</evidence>
<dbReference type="PROSITE" id="PS51186">
    <property type="entry name" value="GNAT"/>
    <property type="match status" value="1"/>
</dbReference>
<sequence>MKTTNPYKIEVVAYDRLWPNLFKDEANRIQKSLGPCLKEIYHIGSTSIPGMPAKPCIDIMLGLDNIDDIHFIAEKLTQLGYDPARRQIIPHVSFFTQRQDQAIRFHLHLHERGSPQIKRHVNFRDYVIQHPDVAHDYAQLKMQLATHFADDIYSYVAGKDKLVQEIDAKAKLWKKRKRDYPPQNTGRMAKDWSYEKLVKAMEANLNVHRTHFAQYLNQVELVRVPGFTLVNSGLTDDTFNYALDADFSSSNANKKISEVTDYFTQKNNPFSWWISPHDKPSDLFLYLENKGYENTENNRAMYFDLDAWDGEIFSMPELNIICATDEKTLHDFALVLTNDEFSFKTYFSWVASILTDDDPIEYYVGYVDGKPVVRGLTCYFAQVAGLHWLSTAPSERRKGYGRAMQEYRLKRAKDLGYHIAVLQASNEGYPLYRQLGYKACGHFREYKIRQAASLKKALNVDKR</sequence>
<dbReference type="Gene3D" id="3.40.630.30">
    <property type="match status" value="1"/>
</dbReference>
<dbReference type="Proteomes" id="UP000201728">
    <property type="component" value="Chromosome"/>
</dbReference>
<feature type="domain" description="N-acetyltransferase" evidence="1">
    <location>
        <begin position="318"/>
        <end position="459"/>
    </location>
</feature>
<dbReference type="InterPro" id="IPR043519">
    <property type="entry name" value="NT_sf"/>
</dbReference>
<organism evidence="2 3">
    <name type="scientific">Legionella clemsonensis</name>
    <dbReference type="NCBI Taxonomy" id="1867846"/>
    <lineage>
        <taxon>Bacteria</taxon>
        <taxon>Pseudomonadati</taxon>
        <taxon>Pseudomonadota</taxon>
        <taxon>Gammaproteobacteria</taxon>
        <taxon>Legionellales</taxon>
        <taxon>Legionellaceae</taxon>
        <taxon>Legionella</taxon>
    </lineage>
</organism>
<dbReference type="Pfam" id="PF04229">
    <property type="entry name" value="GrpB"/>
    <property type="match status" value="1"/>
</dbReference>
<proteinExistence type="predicted"/>
<dbReference type="GO" id="GO:0016301">
    <property type="term" value="F:kinase activity"/>
    <property type="evidence" value="ECO:0007669"/>
    <property type="project" value="UniProtKB-KW"/>
</dbReference>
<protein>
    <submittedName>
        <fullName evidence="2">Dephospho-CoA kinase/protein folding accessory domain-containing protein</fullName>
    </submittedName>
</protein>